<dbReference type="InterPro" id="IPR015889">
    <property type="entry name" value="Intradiol_dOase_core"/>
</dbReference>
<dbReference type="RefSeq" id="WP_092626901.1">
    <property type="nucleotide sequence ID" value="NZ_FNFM01000003.1"/>
</dbReference>
<organism evidence="1 2">
    <name type="scientific">Actinopolyspora mzabensis</name>
    <dbReference type="NCBI Taxonomy" id="995066"/>
    <lineage>
        <taxon>Bacteria</taxon>
        <taxon>Bacillati</taxon>
        <taxon>Actinomycetota</taxon>
        <taxon>Actinomycetes</taxon>
        <taxon>Actinopolysporales</taxon>
        <taxon>Actinopolysporaceae</taxon>
        <taxon>Actinopolyspora</taxon>
    </lineage>
</organism>
<dbReference type="AlphaFoldDB" id="A0A1G8XUZ3"/>
<evidence type="ECO:0000313" key="1">
    <source>
        <dbReference type="EMBL" id="SDJ93715.1"/>
    </source>
</evidence>
<keyword evidence="2" id="KW-1185">Reference proteome</keyword>
<dbReference type="SUPFAM" id="SSF49482">
    <property type="entry name" value="Aromatic compound dioxygenase"/>
    <property type="match status" value="1"/>
</dbReference>
<sequence length="122" mass="13201">MPGWYRRRTTHIRVKTITGGHREDGGWRGGNSSHTGQLYFPGEFNERLVRTEPCSHNNVPRTTNAEDLLYSSGDEGSMTQLDIGRVPAGFVRPTISASIVLGIHPEATPPPGGMPPGARPPG</sequence>
<name>A0A1G8XUZ3_ACTMZ</name>
<gene>
    <name evidence="1" type="ORF">SAMN04487820_10354</name>
</gene>
<dbReference type="PANTHER" id="PTHR34315:SF1">
    <property type="entry name" value="INTRADIOL RING-CLEAVAGE DIOXYGENASES DOMAIN-CONTAINING PROTEIN-RELATED"/>
    <property type="match status" value="1"/>
</dbReference>
<dbReference type="OrthoDB" id="9800887at2"/>
<evidence type="ECO:0000313" key="2">
    <source>
        <dbReference type="Proteomes" id="UP000199213"/>
    </source>
</evidence>
<proteinExistence type="predicted"/>
<dbReference type="PANTHER" id="PTHR34315">
    <property type="match status" value="1"/>
</dbReference>
<dbReference type="GO" id="GO:0005506">
    <property type="term" value="F:iron ion binding"/>
    <property type="evidence" value="ECO:0007669"/>
    <property type="project" value="InterPro"/>
</dbReference>
<dbReference type="GO" id="GO:0016702">
    <property type="term" value="F:oxidoreductase activity, acting on single donors with incorporation of molecular oxygen, incorporation of two atoms of oxygen"/>
    <property type="evidence" value="ECO:0007669"/>
    <property type="project" value="InterPro"/>
</dbReference>
<dbReference type="Gene3D" id="2.60.130.10">
    <property type="entry name" value="Aromatic compound dioxygenase"/>
    <property type="match status" value="1"/>
</dbReference>
<dbReference type="EMBL" id="FNFM01000003">
    <property type="protein sequence ID" value="SDJ93715.1"/>
    <property type="molecule type" value="Genomic_DNA"/>
</dbReference>
<protein>
    <submittedName>
        <fullName evidence="1">Uncharacterized protein</fullName>
    </submittedName>
</protein>
<dbReference type="Proteomes" id="UP000199213">
    <property type="component" value="Unassembled WGS sequence"/>
</dbReference>
<reference evidence="2" key="1">
    <citation type="submission" date="2016-10" db="EMBL/GenBank/DDBJ databases">
        <authorList>
            <person name="Varghese N."/>
            <person name="Submissions S."/>
        </authorList>
    </citation>
    <scope>NUCLEOTIDE SEQUENCE [LARGE SCALE GENOMIC DNA]</scope>
    <source>
        <strain evidence="2">DSM 45460</strain>
    </source>
</reference>
<accession>A0A1G8XUZ3</accession>